<dbReference type="EMBL" id="QFAY01000016">
    <property type="protein sequence ID" value="MBP2621368.1"/>
    <property type="molecule type" value="Genomic_DNA"/>
</dbReference>
<protein>
    <submittedName>
        <fullName evidence="1">Uncharacterized protein</fullName>
    </submittedName>
</protein>
<evidence type="ECO:0000313" key="2">
    <source>
        <dbReference type="Proteomes" id="UP001519349"/>
    </source>
</evidence>
<accession>A0ABS5AXQ8</accession>
<organism evidence="1 2">
    <name type="scientific">Streptococcus panodentis</name>
    <dbReference type="NCBI Taxonomy" id="1581472"/>
    <lineage>
        <taxon>Bacteria</taxon>
        <taxon>Bacillati</taxon>
        <taxon>Bacillota</taxon>
        <taxon>Bacilli</taxon>
        <taxon>Lactobacillales</taxon>
        <taxon>Streptococcaceae</taxon>
        <taxon>Streptococcus</taxon>
    </lineage>
</organism>
<reference evidence="1 2" key="1">
    <citation type="submission" date="2018-05" db="EMBL/GenBank/DDBJ databases">
        <title>Draft genome sequence of Streptococcus panodentis CCUG 70867T.</title>
        <authorList>
            <person name="Salva-Serra F."/>
            <person name="Mendez V."/>
            <person name="Jaen-Luchoro D."/>
            <person name="Gonzales-Siles L."/>
            <person name="Karlsson R."/>
            <person name="Engstrom-Jakobsson H."/>
            <person name="Busquets A."/>
            <person name="Gomila M."/>
            <person name="Pineiro-Iglesias B."/>
            <person name="Bennasar-Figueras A."/>
            <person name="Seeger M."/>
            <person name="Moore E."/>
        </authorList>
    </citation>
    <scope>NUCLEOTIDE SEQUENCE [LARGE SCALE GENOMIC DNA]</scope>
    <source>
        <strain evidence="1 2">CCUG 70867</strain>
    </source>
</reference>
<sequence length="73" mass="8793">MSDSGAVCIDSQTMSFFGWFPAFFFIDCEIVKKIRKFLCMACIFFQKCYYSRKLFEFLENCKLMKGEEWRKSH</sequence>
<gene>
    <name evidence="1" type="ORF">DHL47_08560</name>
</gene>
<proteinExistence type="predicted"/>
<keyword evidence="2" id="KW-1185">Reference proteome</keyword>
<dbReference type="Proteomes" id="UP001519349">
    <property type="component" value="Unassembled WGS sequence"/>
</dbReference>
<name>A0ABS5AXQ8_9STRE</name>
<evidence type="ECO:0000313" key="1">
    <source>
        <dbReference type="EMBL" id="MBP2621368.1"/>
    </source>
</evidence>
<comment type="caution">
    <text evidence="1">The sequence shown here is derived from an EMBL/GenBank/DDBJ whole genome shotgun (WGS) entry which is preliminary data.</text>
</comment>